<organism evidence="4 5">
    <name type="scientific">Humicola insolens</name>
    <name type="common">Soft-rot fungus</name>
    <dbReference type="NCBI Taxonomy" id="85995"/>
    <lineage>
        <taxon>Eukaryota</taxon>
        <taxon>Fungi</taxon>
        <taxon>Dikarya</taxon>
        <taxon>Ascomycota</taxon>
        <taxon>Pezizomycotina</taxon>
        <taxon>Sordariomycetes</taxon>
        <taxon>Sordariomycetidae</taxon>
        <taxon>Sordariales</taxon>
        <taxon>Chaetomiaceae</taxon>
        <taxon>Mycothermus</taxon>
    </lineage>
</organism>
<proteinExistence type="predicted"/>
<dbReference type="SUPFAM" id="SSF48403">
    <property type="entry name" value="Ankyrin repeat"/>
    <property type="match status" value="2"/>
</dbReference>
<feature type="repeat" description="ANK" evidence="2">
    <location>
        <begin position="786"/>
        <end position="818"/>
    </location>
</feature>
<evidence type="ECO:0000313" key="4">
    <source>
        <dbReference type="EMBL" id="KAL1837583.1"/>
    </source>
</evidence>
<accession>A0ABR3V726</accession>
<dbReference type="EMBL" id="JAZGSY010000280">
    <property type="protein sequence ID" value="KAL1837583.1"/>
    <property type="molecule type" value="Genomic_DNA"/>
</dbReference>
<dbReference type="Pfam" id="PF24883">
    <property type="entry name" value="NPHP3_N"/>
    <property type="match status" value="1"/>
</dbReference>
<keyword evidence="1" id="KW-0677">Repeat</keyword>
<evidence type="ECO:0000256" key="2">
    <source>
        <dbReference type="PROSITE-ProRule" id="PRU00023"/>
    </source>
</evidence>
<reference evidence="4 5" key="1">
    <citation type="journal article" date="2024" name="Commun. Biol.">
        <title>Comparative genomic analysis of thermophilic fungi reveals convergent evolutionary adaptations and gene losses.</title>
        <authorList>
            <person name="Steindorff A.S."/>
            <person name="Aguilar-Pontes M.V."/>
            <person name="Robinson A.J."/>
            <person name="Andreopoulos B."/>
            <person name="LaButti K."/>
            <person name="Kuo A."/>
            <person name="Mondo S."/>
            <person name="Riley R."/>
            <person name="Otillar R."/>
            <person name="Haridas S."/>
            <person name="Lipzen A."/>
            <person name="Grimwood J."/>
            <person name="Schmutz J."/>
            <person name="Clum A."/>
            <person name="Reid I.D."/>
            <person name="Moisan M.C."/>
            <person name="Butler G."/>
            <person name="Nguyen T.T.M."/>
            <person name="Dewar K."/>
            <person name="Conant G."/>
            <person name="Drula E."/>
            <person name="Henrissat B."/>
            <person name="Hansel C."/>
            <person name="Singer S."/>
            <person name="Hutchinson M.I."/>
            <person name="de Vries R.P."/>
            <person name="Natvig D.O."/>
            <person name="Powell A.J."/>
            <person name="Tsang A."/>
            <person name="Grigoriev I.V."/>
        </authorList>
    </citation>
    <scope>NUCLEOTIDE SEQUENCE [LARGE SCALE GENOMIC DNA]</scope>
    <source>
        <strain evidence="4 5">CBS 620.91</strain>
    </source>
</reference>
<dbReference type="PROSITE" id="PS50297">
    <property type="entry name" value="ANK_REP_REGION"/>
    <property type="match status" value="1"/>
</dbReference>
<dbReference type="PROSITE" id="PS50088">
    <property type="entry name" value="ANK_REPEAT"/>
    <property type="match status" value="1"/>
</dbReference>
<evidence type="ECO:0000313" key="5">
    <source>
        <dbReference type="Proteomes" id="UP001583172"/>
    </source>
</evidence>
<name>A0ABR3V726_HUMIN</name>
<dbReference type="InterPro" id="IPR036770">
    <property type="entry name" value="Ankyrin_rpt-contain_sf"/>
</dbReference>
<feature type="domain" description="Nephrocystin 3-like N-terminal" evidence="3">
    <location>
        <begin position="197"/>
        <end position="345"/>
    </location>
</feature>
<dbReference type="Gene3D" id="1.25.40.20">
    <property type="entry name" value="Ankyrin repeat-containing domain"/>
    <property type="match status" value="2"/>
</dbReference>
<dbReference type="SMART" id="SM00248">
    <property type="entry name" value="ANK"/>
    <property type="match status" value="8"/>
</dbReference>
<dbReference type="InterPro" id="IPR002110">
    <property type="entry name" value="Ankyrin_rpt"/>
</dbReference>
<dbReference type="Pfam" id="PF12796">
    <property type="entry name" value="Ank_2"/>
    <property type="match status" value="1"/>
</dbReference>
<protein>
    <recommendedName>
        <fullName evidence="3">Nephrocystin 3-like N-terminal domain-containing protein</fullName>
    </recommendedName>
</protein>
<sequence length="1157" mass="125995">MDPFSITAGVITVVGFSGKVIAACSTYISTLKDAPNELFLIRAEVASLWDIVRTLDLPQGPGLPAAGNTASTQGLRAPNGTLARCEHSLKELLELLAAQVRGLPLGILAVIEAHRGSQNQKLYDDLGWSAFDLTSWPSKQKKAKALLGEIMQHKTTIILALEAESSALINCMLGKCRLAAPDVAKKHSSVVAGRFPGTCAWVFGHDSYVKWSTQGVVLWMNGIGNRIRQVDSRFEHHPTAAARTPGKQQQLAYFYFDKNKKDMTETLGLLRAVVAQLIQNGVVARESFQSAAPELLESVVTAIAATERAVIVLDAVDECEDIQTLLALVARLVRTKTVDILMSSRASIPIKKSWGQLTTAHPGACHELALAPSMNKADITVFVTQTVESMVSSGDLSFRDPTLRQEIIDTLKNRSDGMSQWAASHLRCIPAYCTDHDISQALKELPQGLDKTVFQKLLFAHRPLTLPELAIAISIEPESKDLDASSILTDPNSVLGLGGPLVVYQPKTNLVQFSHHTVREYLESLGEAAGIFHVVQTEAHAEIARTCLTYLQFTPVLERLRSMTYSDLQAGESGEGNLAFVHYAARYWRMGHAQQTTTIAGKDTLANLLYTFFFGSSQERTFRVWQTVFEPPWDAWEKGRQPAQVVAELAQRAAASAPMPMTPVTSALGNLIMARQRPAASATAPPHLQRHWERLPAIKFLPGAASGERRIAPLHAFHYLARINHPQCLSRVLSYGDRILETLAVSGGPLGATTLHEAAKHGAIEFLEVLFNVWKGSLDVNAAGMLSQTALFYESQSGSVGVVQLLLHHGADVTRADLYGSTPLQEAVIRGHHAVVECLLSESDTYLAVLNAPDLSDETPLAKACRFSDSEMARLLARHCSGHAILGAVRACSRWGTSPGVLTAIMQACSERTWAPGQAPVRQREALRGWGGHPVIPDRVHVLEALLGNGYPVDLEDLDKDTALTYALDDGQEAMSLALLDRGAHLSKAVRGDEPQRMGRAFIKAADRSGFKLALLLLERRAAWDVMDESGRGFVDMWAARVTSEMMREQYVRGNAPPDIIGYAATAGLATEDSLTTPGLRLLQAVLERGMDINATNAQGRSLLHLLCSSLRGWNGEGIPELLWILSHGADASVKDDQSMTPLHCLCENTQVRWSGE</sequence>
<gene>
    <name evidence="4" type="ORF">VTJ49DRAFT_3624</name>
</gene>
<dbReference type="PANTHER" id="PTHR10039:SF16">
    <property type="entry name" value="GPI INOSITOL-DEACYLASE"/>
    <property type="match status" value="1"/>
</dbReference>
<keyword evidence="5" id="KW-1185">Reference proteome</keyword>
<dbReference type="PANTHER" id="PTHR10039">
    <property type="entry name" value="AMELOGENIN"/>
    <property type="match status" value="1"/>
</dbReference>
<evidence type="ECO:0000256" key="1">
    <source>
        <dbReference type="ARBA" id="ARBA00022737"/>
    </source>
</evidence>
<evidence type="ECO:0000259" key="3">
    <source>
        <dbReference type="Pfam" id="PF24883"/>
    </source>
</evidence>
<keyword evidence="2" id="KW-0040">ANK repeat</keyword>
<dbReference type="Proteomes" id="UP001583172">
    <property type="component" value="Unassembled WGS sequence"/>
</dbReference>
<comment type="caution">
    <text evidence="4">The sequence shown here is derived from an EMBL/GenBank/DDBJ whole genome shotgun (WGS) entry which is preliminary data.</text>
</comment>
<dbReference type="PRINTS" id="PR01415">
    <property type="entry name" value="ANKYRIN"/>
</dbReference>
<dbReference type="InterPro" id="IPR056884">
    <property type="entry name" value="NPHP3-like_N"/>
</dbReference>